<organism evidence="2 3">
    <name type="scientific">Durusdinium trenchii</name>
    <dbReference type="NCBI Taxonomy" id="1381693"/>
    <lineage>
        <taxon>Eukaryota</taxon>
        <taxon>Sar</taxon>
        <taxon>Alveolata</taxon>
        <taxon>Dinophyceae</taxon>
        <taxon>Suessiales</taxon>
        <taxon>Symbiodiniaceae</taxon>
        <taxon>Durusdinium</taxon>
    </lineage>
</organism>
<accession>A0ABP0LD42</accession>
<feature type="compositionally biased region" description="Acidic residues" evidence="1">
    <location>
        <begin position="152"/>
        <end position="163"/>
    </location>
</feature>
<feature type="compositionally biased region" description="Basic and acidic residues" evidence="1">
    <location>
        <begin position="237"/>
        <end position="260"/>
    </location>
</feature>
<comment type="caution">
    <text evidence="2">The sequence shown here is derived from an EMBL/GenBank/DDBJ whole genome shotgun (WGS) entry which is preliminary data.</text>
</comment>
<sequence length="276" mass="29356">VESSWDPAGLLPELATVTMTQQDAASLTQLMEEPPKENLFAEPVPHQSIAVKSEEKAVEEGTEQGSALRVAGAQPSQVALKPKSMPAKAIKEYSDLTKGEVEEKIQMLKILKLKLLERKKSSANLGADADETQAYDASPIAKSILNSSEPIDLLESDEEGDGDETVRKCLAGQLSAAASEQGELAYPGGLDLEDSQLPEEFPPAPMDPPALGGNGASAEQPKAEVSRTALPPSEEAWSLKDSEKPDASEVVKREEAKIDPTKSTGEVPLGEEGKED</sequence>
<dbReference type="EMBL" id="CAXAMM010015731">
    <property type="protein sequence ID" value="CAK9037065.1"/>
    <property type="molecule type" value="Genomic_DNA"/>
</dbReference>
<feature type="non-terminal residue" evidence="2">
    <location>
        <position position="1"/>
    </location>
</feature>
<reference evidence="2 3" key="1">
    <citation type="submission" date="2024-02" db="EMBL/GenBank/DDBJ databases">
        <authorList>
            <person name="Chen Y."/>
            <person name="Shah S."/>
            <person name="Dougan E. K."/>
            <person name="Thang M."/>
            <person name="Chan C."/>
        </authorList>
    </citation>
    <scope>NUCLEOTIDE SEQUENCE [LARGE SCALE GENOMIC DNA]</scope>
</reference>
<name>A0ABP0LD42_9DINO</name>
<gene>
    <name evidence="2" type="ORF">SCF082_LOCUS21986</name>
</gene>
<feature type="non-terminal residue" evidence="2">
    <location>
        <position position="276"/>
    </location>
</feature>
<evidence type="ECO:0000256" key="1">
    <source>
        <dbReference type="SAM" id="MobiDB-lite"/>
    </source>
</evidence>
<feature type="region of interest" description="Disordered" evidence="1">
    <location>
        <begin position="123"/>
        <end position="276"/>
    </location>
</feature>
<feature type="region of interest" description="Disordered" evidence="1">
    <location>
        <begin position="53"/>
        <end position="85"/>
    </location>
</feature>
<keyword evidence="3" id="KW-1185">Reference proteome</keyword>
<protein>
    <submittedName>
        <fullName evidence="2">Uncharacterized protein</fullName>
    </submittedName>
</protein>
<evidence type="ECO:0000313" key="3">
    <source>
        <dbReference type="Proteomes" id="UP001642464"/>
    </source>
</evidence>
<evidence type="ECO:0000313" key="2">
    <source>
        <dbReference type="EMBL" id="CAK9037065.1"/>
    </source>
</evidence>
<proteinExistence type="predicted"/>
<dbReference type="Proteomes" id="UP001642464">
    <property type="component" value="Unassembled WGS sequence"/>
</dbReference>